<organism evidence="2 3">
    <name type="scientific">Phytophthora fragariaefolia</name>
    <dbReference type="NCBI Taxonomy" id="1490495"/>
    <lineage>
        <taxon>Eukaryota</taxon>
        <taxon>Sar</taxon>
        <taxon>Stramenopiles</taxon>
        <taxon>Oomycota</taxon>
        <taxon>Peronosporomycetes</taxon>
        <taxon>Peronosporales</taxon>
        <taxon>Peronosporaceae</taxon>
        <taxon>Phytophthora</taxon>
    </lineage>
</organism>
<feature type="region of interest" description="Disordered" evidence="1">
    <location>
        <begin position="284"/>
        <end position="305"/>
    </location>
</feature>
<feature type="compositionally biased region" description="Polar residues" evidence="1">
    <location>
        <begin position="384"/>
        <end position="403"/>
    </location>
</feature>
<gene>
    <name evidence="2" type="ORF">Pfra01_000004000</name>
</gene>
<dbReference type="Proteomes" id="UP001165121">
    <property type="component" value="Unassembled WGS sequence"/>
</dbReference>
<accession>A0A9W6TJD9</accession>
<feature type="compositionally biased region" description="Low complexity" evidence="1">
    <location>
        <begin position="86"/>
        <end position="95"/>
    </location>
</feature>
<protein>
    <submittedName>
        <fullName evidence="2">Unnamed protein product</fullName>
    </submittedName>
</protein>
<name>A0A9W6TJD9_9STRA</name>
<feature type="region of interest" description="Disordered" evidence="1">
    <location>
        <begin position="1"/>
        <end position="117"/>
    </location>
</feature>
<evidence type="ECO:0000313" key="2">
    <source>
        <dbReference type="EMBL" id="GMF14417.1"/>
    </source>
</evidence>
<keyword evidence="3" id="KW-1185">Reference proteome</keyword>
<evidence type="ECO:0000313" key="3">
    <source>
        <dbReference type="Proteomes" id="UP001165121"/>
    </source>
</evidence>
<comment type="caution">
    <text evidence="2">The sequence shown here is derived from an EMBL/GenBank/DDBJ whole genome shotgun (WGS) entry which is preliminary data.</text>
</comment>
<dbReference type="AlphaFoldDB" id="A0A9W6TJD9"/>
<proteinExistence type="predicted"/>
<dbReference type="EMBL" id="BSXT01000002">
    <property type="protein sequence ID" value="GMF14417.1"/>
    <property type="molecule type" value="Genomic_DNA"/>
</dbReference>
<feature type="compositionally biased region" description="Polar residues" evidence="1">
    <location>
        <begin position="38"/>
        <end position="52"/>
    </location>
</feature>
<evidence type="ECO:0000256" key="1">
    <source>
        <dbReference type="SAM" id="MobiDB-lite"/>
    </source>
</evidence>
<dbReference type="OrthoDB" id="128965at2759"/>
<feature type="region of interest" description="Disordered" evidence="1">
    <location>
        <begin position="363"/>
        <end position="431"/>
    </location>
</feature>
<feature type="compositionally biased region" description="Low complexity" evidence="1">
    <location>
        <begin position="22"/>
        <end position="31"/>
    </location>
</feature>
<feature type="compositionally biased region" description="Basic and acidic residues" evidence="1">
    <location>
        <begin position="72"/>
        <end position="85"/>
    </location>
</feature>
<reference evidence="2" key="1">
    <citation type="submission" date="2023-04" db="EMBL/GenBank/DDBJ databases">
        <title>Phytophthora fragariaefolia NBRC 109709.</title>
        <authorList>
            <person name="Ichikawa N."/>
            <person name="Sato H."/>
            <person name="Tonouchi N."/>
        </authorList>
    </citation>
    <scope>NUCLEOTIDE SEQUENCE</scope>
    <source>
        <strain evidence="2">NBRC 109709</strain>
    </source>
</reference>
<sequence>MSEEAMATLTARDVRAARRSRTPTTKTTPTAARRKTTNQPRTRLSRSTNSGDLQDGEAVVVGSNVNIASPGDDGHGDDSDRDNNENNRAGGSDAPPRQPPRQPQASRQQPDDEQDSMGWRELLTPNQQRAMMKRLWLQPPVEVERQAGLEGDTWTAEEFYYGATSHLKGDASRWLIPHSEHMHEEDKNLAYVVHQMRKKYGSRDNMFRFQQRLAARVQQSGERLSDFAANLTKLDLTTATQVRTFEPHTLDEAVEFVEDKCGEFGEGFKVTEWWVAKRRYRDDREYGAGDDPQPTKKRTMTADSTDQLDWKKLGLGFGGEDPPSFDVNGKAISGLAQTAKKDPLLLAALKGIVLVTGLGREEAKGASSKPKVVKVREVKKESSANTESATRTSQQQSDARNSSGQGRGGRGGLEHYEPPDNDALAQRKAGSPCACCGKIGLVA</sequence>